<reference evidence="1" key="1">
    <citation type="submission" date="2022-10" db="EMBL/GenBank/DDBJ databases">
        <title>Chitiniphilus purpureus sp. nov., a novel chitin-degrading bacterium isolated from crawfish pond sediment.</title>
        <authorList>
            <person name="Li K."/>
        </authorList>
    </citation>
    <scope>NUCLEOTIDE SEQUENCE</scope>
    <source>
        <strain evidence="1">CD1</strain>
    </source>
</reference>
<dbReference type="Proteomes" id="UP001061302">
    <property type="component" value="Chromosome"/>
</dbReference>
<accession>A0ABY6DL90</accession>
<organism evidence="1 2">
    <name type="scientific">Chitiniphilus purpureus</name>
    <dbReference type="NCBI Taxonomy" id="2981137"/>
    <lineage>
        <taxon>Bacteria</taxon>
        <taxon>Pseudomonadati</taxon>
        <taxon>Pseudomonadota</taxon>
        <taxon>Betaproteobacteria</taxon>
        <taxon>Neisseriales</taxon>
        <taxon>Chitinibacteraceae</taxon>
        <taxon>Chitiniphilus</taxon>
    </lineage>
</organism>
<gene>
    <name evidence="1" type="ORF">N8I74_17710</name>
</gene>
<keyword evidence="2" id="KW-1185">Reference proteome</keyword>
<evidence type="ECO:0000313" key="1">
    <source>
        <dbReference type="EMBL" id="UXY15127.1"/>
    </source>
</evidence>
<sequence>MHGLAFTALCADGAGTRPRKAFGKLLQTVRVNGEVEYTHGQAVA</sequence>
<protein>
    <submittedName>
        <fullName evidence="1">Uncharacterized protein</fullName>
    </submittedName>
</protein>
<evidence type="ECO:0000313" key="2">
    <source>
        <dbReference type="Proteomes" id="UP001061302"/>
    </source>
</evidence>
<dbReference type="EMBL" id="CP106753">
    <property type="protein sequence ID" value="UXY15127.1"/>
    <property type="molecule type" value="Genomic_DNA"/>
</dbReference>
<dbReference type="RefSeq" id="WP_263124515.1">
    <property type="nucleotide sequence ID" value="NZ_CP106753.1"/>
</dbReference>
<name>A0ABY6DL90_9NEIS</name>
<proteinExistence type="predicted"/>